<dbReference type="SUPFAM" id="SSF47781">
    <property type="entry name" value="RuvA domain 2-like"/>
    <property type="match status" value="1"/>
</dbReference>
<name>A0A1Y0IA14_9GAMM</name>
<dbReference type="OrthoDB" id="5293449at2"/>
<comment type="subunit">
    <text evidence="6">Homotetramer. Forms an RuvA(8)-RuvB(12)-Holliday junction (HJ) complex. HJ DNA is sandwiched between 2 RuvA tetramers; dsDNA enters through RuvA and exits via RuvB. An RuvB hexamer assembles on each DNA strand where it exits the tetramer. Each RuvB hexamer is contacted by two RuvA subunits (via domain III) on 2 adjacent RuvB subunits; this complex drives branch migration. In the full resolvosome a probable DNA-RuvA(4)-RuvB(12)-RuvC(2) complex forms which resolves the HJ.</text>
</comment>
<keyword evidence="1 6" id="KW-0963">Cytoplasm</keyword>
<keyword evidence="9" id="KW-1185">Reference proteome</keyword>
<dbReference type="GO" id="GO:0009378">
    <property type="term" value="F:four-way junction helicase activity"/>
    <property type="evidence" value="ECO:0007669"/>
    <property type="project" value="InterPro"/>
</dbReference>
<dbReference type="InterPro" id="IPR011114">
    <property type="entry name" value="RuvA_C"/>
</dbReference>
<keyword evidence="3 6" id="KW-0238">DNA-binding</keyword>
<dbReference type="Gene3D" id="1.10.150.20">
    <property type="entry name" value="5' to 3' exonuclease, C-terminal subdomain"/>
    <property type="match status" value="1"/>
</dbReference>
<dbReference type="InterPro" id="IPR012340">
    <property type="entry name" value="NA-bd_OB-fold"/>
</dbReference>
<dbReference type="GO" id="GO:0048476">
    <property type="term" value="C:Holliday junction resolvase complex"/>
    <property type="evidence" value="ECO:0007669"/>
    <property type="project" value="UniProtKB-UniRule"/>
</dbReference>
<dbReference type="GO" id="GO:0000400">
    <property type="term" value="F:four-way junction DNA binding"/>
    <property type="evidence" value="ECO:0007669"/>
    <property type="project" value="UniProtKB-UniRule"/>
</dbReference>
<dbReference type="InterPro" id="IPR036267">
    <property type="entry name" value="RuvA_C_sf"/>
</dbReference>
<evidence type="ECO:0000313" key="8">
    <source>
        <dbReference type="EMBL" id="ARU56606.1"/>
    </source>
</evidence>
<keyword evidence="5 6" id="KW-0234">DNA repair</keyword>
<dbReference type="Pfam" id="PF01330">
    <property type="entry name" value="RuvA_N"/>
    <property type="match status" value="1"/>
</dbReference>
<gene>
    <name evidence="6 8" type="primary">ruvA</name>
    <name evidence="8" type="ORF">OLMES_2553</name>
</gene>
<comment type="subcellular location">
    <subcellularLocation>
        <location evidence="6">Cytoplasm</location>
    </subcellularLocation>
</comment>
<dbReference type="HAMAP" id="MF_00031">
    <property type="entry name" value="DNA_HJ_migration_RuvA"/>
    <property type="match status" value="1"/>
</dbReference>
<dbReference type="RefSeq" id="WP_087461575.1">
    <property type="nucleotide sequence ID" value="NZ_CP021425.1"/>
</dbReference>
<sequence>MIGRIQGELLGKYGNTVLIDVRGIGYEVDAPLSVLCELPGKGGGVTLYTHFVVREDAQQLYGFMSLQDRDFFRLLIKVNGVGPKMAVTIMSGMSVLELADCFMREDVTQLVKLPGVGKKTAERLVIEMKDKLKQLSLSGSIGEQDLLSAEQQPLNDYKARQSEAEAALLALGYKPAEAKKAIAAVASEGLSVEQIIRDALKGMVKG</sequence>
<dbReference type="Proteomes" id="UP000196027">
    <property type="component" value="Chromosome"/>
</dbReference>
<protein>
    <recommendedName>
        <fullName evidence="6">Holliday junction branch migration complex subunit RuvA</fullName>
    </recommendedName>
</protein>
<dbReference type="Gene3D" id="1.10.8.10">
    <property type="entry name" value="DNA helicase RuvA subunit, C-terminal domain"/>
    <property type="match status" value="1"/>
</dbReference>
<dbReference type="NCBIfam" id="TIGR00084">
    <property type="entry name" value="ruvA"/>
    <property type="match status" value="1"/>
</dbReference>
<evidence type="ECO:0000256" key="2">
    <source>
        <dbReference type="ARBA" id="ARBA00022763"/>
    </source>
</evidence>
<feature type="domain" description="Helix-hairpin-helix DNA-binding motif class 1" evidence="7">
    <location>
        <begin position="73"/>
        <end position="92"/>
    </location>
</feature>
<evidence type="ECO:0000256" key="1">
    <source>
        <dbReference type="ARBA" id="ARBA00022490"/>
    </source>
</evidence>
<dbReference type="Gene3D" id="2.40.50.140">
    <property type="entry name" value="Nucleic acid-binding proteins"/>
    <property type="match status" value="1"/>
</dbReference>
<dbReference type="SUPFAM" id="SSF46929">
    <property type="entry name" value="DNA helicase RuvA subunit, C-terminal domain"/>
    <property type="match status" value="1"/>
</dbReference>
<dbReference type="EMBL" id="CP021425">
    <property type="protein sequence ID" value="ARU56606.1"/>
    <property type="molecule type" value="Genomic_DNA"/>
</dbReference>
<evidence type="ECO:0000256" key="6">
    <source>
        <dbReference type="HAMAP-Rule" id="MF_00031"/>
    </source>
</evidence>
<feature type="domain" description="Helix-hairpin-helix DNA-binding motif class 1" evidence="7">
    <location>
        <begin position="108"/>
        <end position="127"/>
    </location>
</feature>
<evidence type="ECO:0000259" key="7">
    <source>
        <dbReference type="SMART" id="SM00278"/>
    </source>
</evidence>
<dbReference type="InterPro" id="IPR000085">
    <property type="entry name" value="RuvA"/>
</dbReference>
<comment type="function">
    <text evidence="6">The RuvA-RuvB-RuvC complex processes Holliday junction (HJ) DNA during genetic recombination and DNA repair, while the RuvA-RuvB complex plays an important role in the rescue of blocked DNA replication forks via replication fork reversal (RFR). RuvA specifically binds to HJ cruciform DNA, conferring on it an open structure. The RuvB hexamer acts as an ATP-dependent pump, pulling dsDNA into and through the RuvAB complex. HJ branch migration allows RuvC to scan DNA until it finds its consensus sequence, where it cleaves and resolves the cruciform DNA.</text>
</comment>
<keyword evidence="4 6" id="KW-0233">DNA recombination</keyword>
<feature type="region of interest" description="Domain I" evidence="6">
    <location>
        <begin position="1"/>
        <end position="64"/>
    </location>
</feature>
<dbReference type="InterPro" id="IPR013849">
    <property type="entry name" value="DNA_helicase_Holl-junc_RuvA_I"/>
</dbReference>
<proteinExistence type="inferred from homology"/>
<keyword evidence="2 6" id="KW-0227">DNA damage</keyword>
<evidence type="ECO:0000256" key="5">
    <source>
        <dbReference type="ARBA" id="ARBA00023204"/>
    </source>
</evidence>
<dbReference type="GO" id="GO:0009379">
    <property type="term" value="C:Holliday junction helicase complex"/>
    <property type="evidence" value="ECO:0007669"/>
    <property type="project" value="InterPro"/>
</dbReference>
<comment type="caution">
    <text evidence="6">Lacks conserved residue(s) required for the propagation of feature annotation.</text>
</comment>
<feature type="region of interest" description="Domain III" evidence="6">
    <location>
        <begin position="151"/>
        <end position="206"/>
    </location>
</feature>
<comment type="domain">
    <text evidence="6">Has three domains with a flexible linker between the domains II and III and assumes an 'L' shape. Domain III is highly mobile and contacts RuvB.</text>
</comment>
<dbReference type="SMART" id="SM00278">
    <property type="entry name" value="HhH1"/>
    <property type="match status" value="2"/>
</dbReference>
<dbReference type="Pfam" id="PF07499">
    <property type="entry name" value="RuvA_C"/>
    <property type="match status" value="1"/>
</dbReference>
<dbReference type="GO" id="GO:0005737">
    <property type="term" value="C:cytoplasm"/>
    <property type="evidence" value="ECO:0007669"/>
    <property type="project" value="UniProtKB-SubCell"/>
</dbReference>
<evidence type="ECO:0000313" key="9">
    <source>
        <dbReference type="Proteomes" id="UP000196027"/>
    </source>
</evidence>
<dbReference type="InterPro" id="IPR003583">
    <property type="entry name" value="Hlx-hairpin-Hlx_DNA-bd_motif"/>
</dbReference>
<dbReference type="CDD" id="cd14332">
    <property type="entry name" value="UBA_RuvA_C"/>
    <property type="match status" value="1"/>
</dbReference>
<evidence type="ECO:0000256" key="3">
    <source>
        <dbReference type="ARBA" id="ARBA00023125"/>
    </source>
</evidence>
<dbReference type="SUPFAM" id="SSF50249">
    <property type="entry name" value="Nucleic acid-binding proteins"/>
    <property type="match status" value="1"/>
</dbReference>
<dbReference type="AlphaFoldDB" id="A0A1Y0IA14"/>
<organism evidence="8 9">
    <name type="scientific">Oleiphilus messinensis</name>
    <dbReference type="NCBI Taxonomy" id="141451"/>
    <lineage>
        <taxon>Bacteria</taxon>
        <taxon>Pseudomonadati</taxon>
        <taxon>Pseudomonadota</taxon>
        <taxon>Gammaproteobacteria</taxon>
        <taxon>Oceanospirillales</taxon>
        <taxon>Oleiphilaceae</taxon>
        <taxon>Oleiphilus</taxon>
    </lineage>
</organism>
<dbReference type="KEGG" id="ome:OLMES_2553"/>
<dbReference type="GO" id="GO:0006281">
    <property type="term" value="P:DNA repair"/>
    <property type="evidence" value="ECO:0007669"/>
    <property type="project" value="UniProtKB-UniRule"/>
</dbReference>
<evidence type="ECO:0000256" key="4">
    <source>
        <dbReference type="ARBA" id="ARBA00023172"/>
    </source>
</evidence>
<dbReference type="GO" id="GO:0005524">
    <property type="term" value="F:ATP binding"/>
    <property type="evidence" value="ECO:0007669"/>
    <property type="project" value="InterPro"/>
</dbReference>
<reference evidence="8 9" key="1">
    <citation type="submission" date="2017-05" db="EMBL/GenBank/DDBJ databases">
        <title>Genomic insights into alkan degradation activity of Oleiphilus messinensis.</title>
        <authorList>
            <person name="Kozyavkin S.A."/>
            <person name="Slesarev A.I."/>
            <person name="Golyshin P.N."/>
            <person name="Korzhenkov A."/>
            <person name="Golyshina O.N."/>
            <person name="Toshchakov S.V."/>
        </authorList>
    </citation>
    <scope>NUCLEOTIDE SEQUENCE [LARGE SCALE GENOMIC DNA]</scope>
    <source>
        <strain evidence="8 9">ME102</strain>
    </source>
</reference>
<dbReference type="Pfam" id="PF14520">
    <property type="entry name" value="HHH_5"/>
    <property type="match status" value="1"/>
</dbReference>
<dbReference type="GO" id="GO:0006310">
    <property type="term" value="P:DNA recombination"/>
    <property type="evidence" value="ECO:0007669"/>
    <property type="project" value="UniProtKB-UniRule"/>
</dbReference>
<dbReference type="InterPro" id="IPR010994">
    <property type="entry name" value="RuvA_2-like"/>
</dbReference>
<comment type="similarity">
    <text evidence="6">Belongs to the RuvA family.</text>
</comment>
<accession>A0A1Y0IA14</accession>